<dbReference type="EMBL" id="GBRH01250711">
    <property type="protein sequence ID" value="JAD47184.1"/>
    <property type="molecule type" value="Transcribed_RNA"/>
</dbReference>
<proteinExistence type="predicted"/>
<reference evidence="1" key="1">
    <citation type="submission" date="2014-09" db="EMBL/GenBank/DDBJ databases">
        <authorList>
            <person name="Magalhaes I.L.F."/>
            <person name="Oliveira U."/>
            <person name="Santos F.R."/>
            <person name="Vidigal T.H.D.A."/>
            <person name="Brescovit A.D."/>
            <person name="Santos A.J."/>
        </authorList>
    </citation>
    <scope>NUCLEOTIDE SEQUENCE</scope>
    <source>
        <tissue evidence="1">Shoot tissue taken approximately 20 cm above the soil surface</tissue>
    </source>
</reference>
<protein>
    <submittedName>
        <fullName evidence="1">Uncharacterized protein</fullName>
    </submittedName>
</protein>
<sequence>MRWWPRHGAGTG</sequence>
<name>A0A0A9A690_ARUDO</name>
<evidence type="ECO:0000313" key="1">
    <source>
        <dbReference type="EMBL" id="JAD47184.1"/>
    </source>
</evidence>
<reference evidence="1" key="2">
    <citation type="journal article" date="2015" name="Data Brief">
        <title>Shoot transcriptome of the giant reed, Arundo donax.</title>
        <authorList>
            <person name="Barrero R.A."/>
            <person name="Guerrero F.D."/>
            <person name="Moolhuijzen P."/>
            <person name="Goolsby J.A."/>
            <person name="Tidwell J."/>
            <person name="Bellgard S.E."/>
            <person name="Bellgard M.I."/>
        </authorList>
    </citation>
    <scope>NUCLEOTIDE SEQUENCE</scope>
    <source>
        <tissue evidence="1">Shoot tissue taken approximately 20 cm above the soil surface</tissue>
    </source>
</reference>
<organism evidence="1">
    <name type="scientific">Arundo donax</name>
    <name type="common">Giant reed</name>
    <name type="synonym">Donax arundinaceus</name>
    <dbReference type="NCBI Taxonomy" id="35708"/>
    <lineage>
        <taxon>Eukaryota</taxon>
        <taxon>Viridiplantae</taxon>
        <taxon>Streptophyta</taxon>
        <taxon>Embryophyta</taxon>
        <taxon>Tracheophyta</taxon>
        <taxon>Spermatophyta</taxon>
        <taxon>Magnoliopsida</taxon>
        <taxon>Liliopsida</taxon>
        <taxon>Poales</taxon>
        <taxon>Poaceae</taxon>
        <taxon>PACMAD clade</taxon>
        <taxon>Arundinoideae</taxon>
        <taxon>Arundineae</taxon>
        <taxon>Arundo</taxon>
    </lineage>
</organism>
<accession>A0A0A9A690</accession>